<reference evidence="6 7" key="1">
    <citation type="journal article" date="2016" name="Antonie Van Leeuwenhoek">
        <title>Bacillus depressus sp. nov., isolated from soil of a sunflower field.</title>
        <authorList>
            <person name="Wei X."/>
            <person name="Xin D."/>
            <person name="Xin Y."/>
            <person name="Zhang H."/>
            <person name="Wang T."/>
            <person name="Zhang J."/>
        </authorList>
    </citation>
    <scope>NUCLEOTIDE SEQUENCE [LARGE SCALE GENOMIC DNA]</scope>
    <source>
        <strain evidence="6 7">BZ1</strain>
    </source>
</reference>
<name>A0A6L3V369_9BACI</name>
<evidence type="ECO:0000256" key="2">
    <source>
        <dbReference type="ARBA" id="ARBA00022862"/>
    </source>
</evidence>
<protein>
    <submittedName>
        <fullName evidence="6">Thiol peroxidase</fullName>
        <ecNumber evidence="6">1.11.1.-</ecNumber>
    </submittedName>
</protein>
<dbReference type="RefSeq" id="WP_151536253.1">
    <property type="nucleotide sequence ID" value="NZ_WBOS01000011.1"/>
</dbReference>
<dbReference type="OrthoDB" id="9781543at2"/>
<keyword evidence="1 6" id="KW-0575">Peroxidase</keyword>
<dbReference type="InterPro" id="IPR013740">
    <property type="entry name" value="Redoxin"/>
</dbReference>
<proteinExistence type="predicted"/>
<sequence length="175" mass="19388">MKKERKNAITFGGKPVTLIGQELKVGDIAPDFIALSENLQPYSLNDDKGIVRLISVIASIDAVAGICDMQTRRFNEEVAKMDNVEFLSVSVDLPFALSRWRKATGLEEVNMLSDHRELSFGEAFGVAIKELRLLARAIFVLDKDNKVTYVEYVTEATNHPEYAKAVAAVKNAANQ</sequence>
<keyword evidence="2" id="KW-0049">Antioxidant</keyword>
<evidence type="ECO:0000313" key="6">
    <source>
        <dbReference type="EMBL" id="KAB2331601.1"/>
    </source>
</evidence>
<evidence type="ECO:0000256" key="1">
    <source>
        <dbReference type="ARBA" id="ARBA00022559"/>
    </source>
</evidence>
<dbReference type="EMBL" id="WBOS01000011">
    <property type="protein sequence ID" value="KAB2331601.1"/>
    <property type="molecule type" value="Genomic_DNA"/>
</dbReference>
<dbReference type="Proteomes" id="UP000481030">
    <property type="component" value="Unassembled WGS sequence"/>
</dbReference>
<dbReference type="EC" id="1.11.1.-" evidence="6"/>
<evidence type="ECO:0000256" key="4">
    <source>
        <dbReference type="ARBA" id="ARBA00023284"/>
    </source>
</evidence>
<dbReference type="PROSITE" id="PS51352">
    <property type="entry name" value="THIOREDOXIN_2"/>
    <property type="match status" value="1"/>
</dbReference>
<dbReference type="InterPro" id="IPR013766">
    <property type="entry name" value="Thioredoxin_domain"/>
</dbReference>
<dbReference type="InterPro" id="IPR050455">
    <property type="entry name" value="Tpx_Peroxidase_subfamily"/>
</dbReference>
<evidence type="ECO:0000313" key="7">
    <source>
        <dbReference type="Proteomes" id="UP000481030"/>
    </source>
</evidence>
<gene>
    <name evidence="6" type="ORF">F7731_18390</name>
</gene>
<organism evidence="6 7">
    <name type="scientific">Cytobacillus depressus</name>
    <dbReference type="NCBI Taxonomy" id="1602942"/>
    <lineage>
        <taxon>Bacteria</taxon>
        <taxon>Bacillati</taxon>
        <taxon>Bacillota</taxon>
        <taxon>Bacilli</taxon>
        <taxon>Bacillales</taxon>
        <taxon>Bacillaceae</taxon>
        <taxon>Cytobacillus</taxon>
    </lineage>
</organism>
<keyword evidence="6" id="KW-0560">Oxidoreductase</keyword>
<dbReference type="CDD" id="cd03014">
    <property type="entry name" value="PRX_Atyp2cys"/>
    <property type="match status" value="1"/>
</dbReference>
<feature type="domain" description="Thioredoxin" evidence="5">
    <location>
        <begin position="23"/>
        <end position="171"/>
    </location>
</feature>
<dbReference type="PANTHER" id="PTHR43110:SF1">
    <property type="entry name" value="THIOL PEROXIDASE"/>
    <property type="match status" value="1"/>
</dbReference>
<evidence type="ECO:0000256" key="3">
    <source>
        <dbReference type="ARBA" id="ARBA00023157"/>
    </source>
</evidence>
<dbReference type="InterPro" id="IPR036249">
    <property type="entry name" value="Thioredoxin-like_sf"/>
</dbReference>
<dbReference type="SUPFAM" id="SSF52833">
    <property type="entry name" value="Thioredoxin-like"/>
    <property type="match status" value="1"/>
</dbReference>
<keyword evidence="3" id="KW-1015">Disulfide bond</keyword>
<keyword evidence="7" id="KW-1185">Reference proteome</keyword>
<dbReference type="Pfam" id="PF08534">
    <property type="entry name" value="Redoxin"/>
    <property type="match status" value="1"/>
</dbReference>
<dbReference type="GO" id="GO:0008379">
    <property type="term" value="F:thioredoxin peroxidase activity"/>
    <property type="evidence" value="ECO:0007669"/>
    <property type="project" value="InterPro"/>
</dbReference>
<dbReference type="PANTHER" id="PTHR43110">
    <property type="entry name" value="THIOL PEROXIDASE"/>
    <property type="match status" value="1"/>
</dbReference>
<dbReference type="NCBIfam" id="NF001808">
    <property type="entry name" value="PRK00522.1"/>
    <property type="match status" value="1"/>
</dbReference>
<dbReference type="InterPro" id="IPR002065">
    <property type="entry name" value="TPX"/>
</dbReference>
<keyword evidence="4" id="KW-0676">Redox-active center</keyword>
<dbReference type="Gene3D" id="3.40.30.10">
    <property type="entry name" value="Glutaredoxin"/>
    <property type="match status" value="1"/>
</dbReference>
<comment type="caution">
    <text evidence="6">The sequence shown here is derived from an EMBL/GenBank/DDBJ whole genome shotgun (WGS) entry which is preliminary data.</text>
</comment>
<accession>A0A6L3V369</accession>
<evidence type="ECO:0000259" key="5">
    <source>
        <dbReference type="PROSITE" id="PS51352"/>
    </source>
</evidence>
<dbReference type="AlphaFoldDB" id="A0A6L3V369"/>